<dbReference type="NCBIfam" id="NF004804">
    <property type="entry name" value="PRK06153.1-3"/>
    <property type="match status" value="1"/>
</dbReference>
<sequence length="378" mass="41156">MTLEVAHGYLLVHDVPYVNASRETRIGTLVFRLDLTADIAVNPADHTAYFIGEAPCDASGKRLSRIINNSNPQELAPGIRADHYFSAKPRSGNYKDYYEKVTAYVNMLTGHAKAIDASLKAQVFKPFLSEEDEGPFVYADTASTRAGIALASQRLAGQRIAIVGLGGTGAYLLDLVAKTPVAEIHLYDGDTLQQHNAFRYPGAVAFEALTEGHAKVAYLATEYGKIHRRIYPHPVMIDESNVPELKGYNAVFVCVDNGHARRLIAIALASSDTVMFDTGMGVQMNANAELFAIVRLSTLDRASATEAAKNMPMSANEDDNLYGTNVQVGDLNCLNAYLAVEAWKKRCGFYFGRSRPHLTTYTTASASMAANDASEDNE</sequence>
<dbReference type="CDD" id="cd01483">
    <property type="entry name" value="E1_enzyme_family"/>
    <property type="match status" value="1"/>
</dbReference>
<dbReference type="Pfam" id="PF20590">
    <property type="entry name" value="DUF6791"/>
    <property type="match status" value="1"/>
</dbReference>
<evidence type="ECO:0000313" key="4">
    <source>
        <dbReference type="Proteomes" id="UP001499959"/>
    </source>
</evidence>
<feature type="domain" description="THIF-type NAD/FAD binding fold" evidence="1">
    <location>
        <begin position="152"/>
        <end position="280"/>
    </location>
</feature>
<accession>A0ABP9BHX8</accession>
<proteinExistence type="predicted"/>
<dbReference type="SUPFAM" id="SSF69572">
    <property type="entry name" value="Activating enzymes of the ubiquitin-like proteins"/>
    <property type="match status" value="1"/>
</dbReference>
<dbReference type="EMBL" id="BAABJE010000010">
    <property type="protein sequence ID" value="GAA4795873.1"/>
    <property type="molecule type" value="Genomic_DNA"/>
</dbReference>
<dbReference type="NCBIfam" id="NF004805">
    <property type="entry name" value="PRK06153.1-4"/>
    <property type="match status" value="1"/>
</dbReference>
<dbReference type="Proteomes" id="UP001499959">
    <property type="component" value="Unassembled WGS sequence"/>
</dbReference>
<protein>
    <submittedName>
        <fullName evidence="3">ThiF family adenylyltransferase</fullName>
    </submittedName>
</protein>
<evidence type="ECO:0000313" key="3">
    <source>
        <dbReference type="EMBL" id="GAA4795873.1"/>
    </source>
</evidence>
<evidence type="ECO:0000259" key="1">
    <source>
        <dbReference type="Pfam" id="PF00899"/>
    </source>
</evidence>
<gene>
    <name evidence="3" type="ORF">GCM10023307_22160</name>
</gene>
<name>A0ABP9BHX8_9GAMM</name>
<organism evidence="3 4">
    <name type="scientific">Lysobacter hankyongensis</name>
    <dbReference type="NCBI Taxonomy" id="1176535"/>
    <lineage>
        <taxon>Bacteria</taxon>
        <taxon>Pseudomonadati</taxon>
        <taxon>Pseudomonadota</taxon>
        <taxon>Gammaproteobacteria</taxon>
        <taxon>Lysobacterales</taxon>
        <taxon>Lysobacteraceae</taxon>
        <taxon>Lysobacter</taxon>
    </lineage>
</organism>
<dbReference type="InterPro" id="IPR035985">
    <property type="entry name" value="Ubiquitin-activating_enz"/>
</dbReference>
<reference evidence="4" key="1">
    <citation type="journal article" date="2019" name="Int. J. Syst. Evol. Microbiol.">
        <title>The Global Catalogue of Microorganisms (GCM) 10K type strain sequencing project: providing services to taxonomists for standard genome sequencing and annotation.</title>
        <authorList>
            <consortium name="The Broad Institute Genomics Platform"/>
            <consortium name="The Broad Institute Genome Sequencing Center for Infectious Disease"/>
            <person name="Wu L."/>
            <person name="Ma J."/>
        </authorList>
    </citation>
    <scope>NUCLEOTIDE SEQUENCE [LARGE SCALE GENOMIC DNA]</scope>
    <source>
        <strain evidence="4">JCM 18204</strain>
    </source>
</reference>
<keyword evidence="3" id="KW-0548">Nucleotidyltransferase</keyword>
<feature type="domain" description="DUF6791" evidence="2">
    <location>
        <begin position="3"/>
        <end position="141"/>
    </location>
</feature>
<dbReference type="Gene3D" id="3.40.50.720">
    <property type="entry name" value="NAD(P)-binding Rossmann-like Domain"/>
    <property type="match status" value="1"/>
</dbReference>
<dbReference type="InterPro" id="IPR000594">
    <property type="entry name" value="ThiF_NAD_FAD-bd"/>
</dbReference>
<keyword evidence="3" id="KW-0808">Transferase</keyword>
<comment type="caution">
    <text evidence="3">The sequence shown here is derived from an EMBL/GenBank/DDBJ whole genome shotgun (WGS) entry which is preliminary data.</text>
</comment>
<keyword evidence="4" id="KW-1185">Reference proteome</keyword>
<evidence type="ECO:0000259" key="2">
    <source>
        <dbReference type="Pfam" id="PF20590"/>
    </source>
</evidence>
<dbReference type="Pfam" id="PF00899">
    <property type="entry name" value="ThiF"/>
    <property type="match status" value="1"/>
</dbReference>
<dbReference type="GO" id="GO:0016779">
    <property type="term" value="F:nucleotidyltransferase activity"/>
    <property type="evidence" value="ECO:0007669"/>
    <property type="project" value="UniProtKB-KW"/>
</dbReference>
<dbReference type="InterPro" id="IPR046741">
    <property type="entry name" value="DUF6791"/>
</dbReference>